<dbReference type="SMART" id="SM00184">
    <property type="entry name" value="RING"/>
    <property type="match status" value="3"/>
</dbReference>
<dbReference type="PROSITE" id="PS50089">
    <property type="entry name" value="ZF_RING_2"/>
    <property type="match status" value="1"/>
</dbReference>
<keyword evidence="8" id="KW-0862">Zinc</keyword>
<dbReference type="CDD" id="cd20356">
    <property type="entry name" value="Rcat_RBR_HHARI-like"/>
    <property type="match status" value="1"/>
</dbReference>
<dbReference type="Gene3D" id="3.30.40.10">
    <property type="entry name" value="Zinc/RING finger domain, C3HC4 (zinc finger)"/>
    <property type="match status" value="1"/>
</dbReference>
<dbReference type="PANTHER" id="PTHR11685">
    <property type="entry name" value="RBR FAMILY RING FINGER AND IBR DOMAIN-CONTAINING"/>
    <property type="match status" value="1"/>
</dbReference>
<dbReference type="OrthoDB" id="10009520at2759"/>
<dbReference type="InterPro" id="IPR002867">
    <property type="entry name" value="IBR_dom"/>
</dbReference>
<dbReference type="InterPro" id="IPR018957">
    <property type="entry name" value="Znf_C3HC4_RING-type"/>
</dbReference>
<dbReference type="InterPro" id="IPR044066">
    <property type="entry name" value="TRIAD_supradom"/>
</dbReference>
<dbReference type="EMBL" id="ML986526">
    <property type="protein sequence ID" value="KAF2272151.1"/>
    <property type="molecule type" value="Genomic_DNA"/>
</dbReference>
<dbReference type="Pfam" id="PF01485">
    <property type="entry name" value="IBR"/>
    <property type="match status" value="1"/>
</dbReference>
<dbReference type="GeneID" id="54549249"/>
<keyword evidence="7" id="KW-0833">Ubl conjugation pathway</keyword>
<dbReference type="PROSITE" id="PS00518">
    <property type="entry name" value="ZF_RING_1"/>
    <property type="match status" value="2"/>
</dbReference>
<accession>A0A6A6J6F1</accession>
<evidence type="ECO:0000256" key="2">
    <source>
        <dbReference type="ARBA" id="ARBA00012251"/>
    </source>
</evidence>
<dbReference type="PROSITE" id="PS51873">
    <property type="entry name" value="TRIAD"/>
    <property type="match status" value="1"/>
</dbReference>
<dbReference type="AlphaFoldDB" id="A0A6A6J6F1"/>
<evidence type="ECO:0000256" key="9">
    <source>
        <dbReference type="PROSITE-ProRule" id="PRU00175"/>
    </source>
</evidence>
<dbReference type="Pfam" id="PF22191">
    <property type="entry name" value="IBR_1"/>
    <property type="match status" value="1"/>
</dbReference>
<proteinExistence type="predicted"/>
<dbReference type="RefSeq" id="XP_033649690.1">
    <property type="nucleotide sequence ID" value="XM_033796074.1"/>
</dbReference>
<feature type="region of interest" description="Disordered" evidence="10">
    <location>
        <begin position="1"/>
        <end position="41"/>
    </location>
</feature>
<evidence type="ECO:0000259" key="12">
    <source>
        <dbReference type="PROSITE" id="PS51873"/>
    </source>
</evidence>
<dbReference type="Gene3D" id="1.20.120.1750">
    <property type="match status" value="1"/>
</dbReference>
<feature type="domain" description="RING-type" evidence="12">
    <location>
        <begin position="132"/>
        <end position="345"/>
    </location>
</feature>
<dbReference type="FunFam" id="3.30.40.10:FF:000019">
    <property type="entry name" value="RBR-type E3 ubiquitin transferase"/>
    <property type="match status" value="1"/>
</dbReference>
<reference evidence="13" key="1">
    <citation type="journal article" date="2020" name="Stud. Mycol.">
        <title>101 Dothideomycetes genomes: a test case for predicting lifestyles and emergence of pathogens.</title>
        <authorList>
            <person name="Haridas S."/>
            <person name="Albert R."/>
            <person name="Binder M."/>
            <person name="Bloem J."/>
            <person name="Labutti K."/>
            <person name="Salamov A."/>
            <person name="Andreopoulos B."/>
            <person name="Baker S."/>
            <person name="Barry K."/>
            <person name="Bills G."/>
            <person name="Bluhm B."/>
            <person name="Cannon C."/>
            <person name="Castanera R."/>
            <person name="Culley D."/>
            <person name="Daum C."/>
            <person name="Ezra D."/>
            <person name="Gonzalez J."/>
            <person name="Henrissat B."/>
            <person name="Kuo A."/>
            <person name="Liang C."/>
            <person name="Lipzen A."/>
            <person name="Lutzoni F."/>
            <person name="Magnuson J."/>
            <person name="Mondo S."/>
            <person name="Nolan M."/>
            <person name="Ohm R."/>
            <person name="Pangilinan J."/>
            <person name="Park H.-J."/>
            <person name="Ramirez L."/>
            <person name="Alfaro M."/>
            <person name="Sun H."/>
            <person name="Tritt A."/>
            <person name="Yoshinaga Y."/>
            <person name="Zwiers L.-H."/>
            <person name="Turgeon B."/>
            <person name="Goodwin S."/>
            <person name="Spatafora J."/>
            <person name="Crous P."/>
            <person name="Grigoriev I."/>
        </authorList>
    </citation>
    <scope>NUCLEOTIDE SEQUENCE</scope>
    <source>
        <strain evidence="13">CBS 379.55</strain>
    </source>
</reference>
<gene>
    <name evidence="13" type="ORF">EI97DRAFT_386490</name>
</gene>
<dbReference type="SUPFAM" id="SSF57850">
    <property type="entry name" value="RING/U-box"/>
    <property type="match status" value="3"/>
</dbReference>
<feature type="domain" description="RING-type" evidence="11">
    <location>
        <begin position="136"/>
        <end position="183"/>
    </location>
</feature>
<dbReference type="SMART" id="SM00647">
    <property type="entry name" value="IBR"/>
    <property type="match status" value="2"/>
</dbReference>
<dbReference type="GO" id="GO:0008270">
    <property type="term" value="F:zinc ion binding"/>
    <property type="evidence" value="ECO:0007669"/>
    <property type="project" value="UniProtKB-KW"/>
</dbReference>
<evidence type="ECO:0000256" key="6">
    <source>
        <dbReference type="ARBA" id="ARBA00022771"/>
    </source>
</evidence>
<feature type="compositionally biased region" description="Acidic residues" evidence="10">
    <location>
        <begin position="1"/>
        <end position="29"/>
    </location>
</feature>
<dbReference type="Pfam" id="PF21235">
    <property type="entry name" value="UBA_ARI1"/>
    <property type="match status" value="1"/>
</dbReference>
<dbReference type="GO" id="GO:0061630">
    <property type="term" value="F:ubiquitin protein ligase activity"/>
    <property type="evidence" value="ECO:0007669"/>
    <property type="project" value="UniProtKB-EC"/>
</dbReference>
<evidence type="ECO:0000256" key="3">
    <source>
        <dbReference type="ARBA" id="ARBA00022679"/>
    </source>
</evidence>
<dbReference type="Proteomes" id="UP000800097">
    <property type="component" value="Unassembled WGS sequence"/>
</dbReference>
<organism evidence="13 14">
    <name type="scientific">Westerdykella ornata</name>
    <dbReference type="NCBI Taxonomy" id="318751"/>
    <lineage>
        <taxon>Eukaryota</taxon>
        <taxon>Fungi</taxon>
        <taxon>Dikarya</taxon>
        <taxon>Ascomycota</taxon>
        <taxon>Pezizomycotina</taxon>
        <taxon>Dothideomycetes</taxon>
        <taxon>Pleosporomycetidae</taxon>
        <taxon>Pleosporales</taxon>
        <taxon>Sporormiaceae</taxon>
        <taxon>Westerdykella</taxon>
    </lineage>
</organism>
<evidence type="ECO:0000256" key="10">
    <source>
        <dbReference type="SAM" id="MobiDB-lite"/>
    </source>
</evidence>
<sequence length="513" mass="59382">MDSEDEFNSSQVSEDEFMMDADSDAEDDYGVDHDDVGFESQHTDIKPAKHAYEVDFKVCSPEDIEAQQARQVADTSSLLEQPPEATAILFRHFRWNKERLIDKYMDNRDAVLEAAGLSEEAASSPPRIEKVPGFVCDICCDEDPEETFAMKCGHRFCVDCYKQYLRTKIKDEGEAARIRCPGDGCNKIVDSKSLNLLITGDLKERYDELLTRTYVDDKENLKWCPAPECVYAIDCKVRDKELMRVVPTVHCDCGHDFCFGCTLDDHQPAPCALVKKWLKKCADDSETANWISAHTKECPKCHSTIEKNGGCNHMTCRKCRHEFCWMCMGIWSEHGTSWYNCNRYEEKSGHEARDAQAKSRQALERYLHYYQRYANHEQSAKLDKDIYLKTEKKMQQLQNTTGMSWIEVQFLDSASQALQQCRRTLKWTYAFAYYLARNNLTQIFEDNQKDLEMAVENLSEMFEKPVDQLQGLKVEMMDKTAYCTKRRIILLDDTAVNLREGMLDLDVIHEREC</sequence>
<keyword evidence="5" id="KW-0677">Repeat</keyword>
<evidence type="ECO:0000256" key="7">
    <source>
        <dbReference type="ARBA" id="ARBA00022786"/>
    </source>
</evidence>
<dbReference type="InterPro" id="IPR031127">
    <property type="entry name" value="E3_UB_ligase_RBR"/>
</dbReference>
<keyword evidence="3" id="KW-0808">Transferase</keyword>
<evidence type="ECO:0000259" key="11">
    <source>
        <dbReference type="PROSITE" id="PS50089"/>
    </source>
</evidence>
<dbReference type="InterPro" id="IPR045840">
    <property type="entry name" value="Ariadne"/>
</dbReference>
<dbReference type="Pfam" id="PF19422">
    <property type="entry name" value="Ariadne"/>
    <property type="match status" value="1"/>
</dbReference>
<evidence type="ECO:0000256" key="1">
    <source>
        <dbReference type="ARBA" id="ARBA00001798"/>
    </source>
</evidence>
<dbReference type="InterPro" id="IPR017907">
    <property type="entry name" value="Znf_RING_CS"/>
</dbReference>
<evidence type="ECO:0000256" key="4">
    <source>
        <dbReference type="ARBA" id="ARBA00022723"/>
    </source>
</evidence>
<dbReference type="FunFam" id="1.20.120.1750:FF:000007">
    <property type="entry name" value="RBR-type E3 ubiquitin transferase"/>
    <property type="match status" value="1"/>
</dbReference>
<dbReference type="EC" id="2.3.2.31" evidence="2"/>
<comment type="catalytic activity">
    <reaction evidence="1">
        <text>[E2 ubiquitin-conjugating enzyme]-S-ubiquitinyl-L-cysteine + [acceptor protein]-L-lysine = [E2 ubiquitin-conjugating enzyme]-L-cysteine + [acceptor protein]-N(6)-ubiquitinyl-L-lysine.</text>
        <dbReference type="EC" id="2.3.2.31"/>
    </reaction>
</comment>
<dbReference type="Pfam" id="PF00097">
    <property type="entry name" value="zf-C3HC4"/>
    <property type="match status" value="1"/>
</dbReference>
<name>A0A6A6J6F1_WESOR</name>
<dbReference type="CDD" id="cd16625">
    <property type="entry name" value="RING-HC_RBR_HEL2-like"/>
    <property type="match status" value="1"/>
</dbReference>
<evidence type="ECO:0000256" key="5">
    <source>
        <dbReference type="ARBA" id="ARBA00022737"/>
    </source>
</evidence>
<dbReference type="InterPro" id="IPR013083">
    <property type="entry name" value="Znf_RING/FYVE/PHD"/>
</dbReference>
<keyword evidence="14" id="KW-1185">Reference proteome</keyword>
<dbReference type="GO" id="GO:0016567">
    <property type="term" value="P:protein ubiquitination"/>
    <property type="evidence" value="ECO:0007669"/>
    <property type="project" value="InterPro"/>
</dbReference>
<dbReference type="InterPro" id="IPR001841">
    <property type="entry name" value="Znf_RING"/>
</dbReference>
<keyword evidence="6 9" id="KW-0863">Zinc-finger</keyword>
<evidence type="ECO:0000256" key="8">
    <source>
        <dbReference type="ARBA" id="ARBA00022833"/>
    </source>
</evidence>
<feature type="compositionally biased region" description="Basic and acidic residues" evidence="10">
    <location>
        <begin position="30"/>
        <end position="41"/>
    </location>
</feature>
<keyword evidence="4" id="KW-0479">Metal-binding</keyword>
<dbReference type="CDD" id="cd20346">
    <property type="entry name" value="BRcat_RBR_ANKIB1"/>
    <property type="match status" value="1"/>
</dbReference>
<evidence type="ECO:0000313" key="14">
    <source>
        <dbReference type="Proteomes" id="UP000800097"/>
    </source>
</evidence>
<protein>
    <recommendedName>
        <fullName evidence="2">RBR-type E3 ubiquitin transferase</fullName>
        <ecNumber evidence="2">2.3.2.31</ecNumber>
    </recommendedName>
</protein>
<dbReference type="InterPro" id="IPR048962">
    <property type="entry name" value="ARIH1-like_UBL"/>
</dbReference>
<evidence type="ECO:0000313" key="13">
    <source>
        <dbReference type="EMBL" id="KAF2272151.1"/>
    </source>
</evidence>